<dbReference type="Pfam" id="PF00496">
    <property type="entry name" value="SBP_bac_5"/>
    <property type="match status" value="1"/>
</dbReference>
<evidence type="ECO:0000256" key="1">
    <source>
        <dbReference type="ARBA" id="ARBA00004418"/>
    </source>
</evidence>
<dbReference type="InterPro" id="IPR030678">
    <property type="entry name" value="Peptide/Ni-bd"/>
</dbReference>
<dbReference type="GO" id="GO:0030288">
    <property type="term" value="C:outer membrane-bounded periplasmic space"/>
    <property type="evidence" value="ECO:0007669"/>
    <property type="project" value="TreeGrafter"/>
</dbReference>
<dbReference type="STRING" id="441119.SAMN04488047_101213"/>
<dbReference type="GO" id="GO:0043190">
    <property type="term" value="C:ATP-binding cassette (ABC) transporter complex"/>
    <property type="evidence" value="ECO:0007669"/>
    <property type="project" value="InterPro"/>
</dbReference>
<proteinExistence type="inferred from homology"/>
<feature type="signal peptide" evidence="4">
    <location>
        <begin position="1"/>
        <end position="38"/>
    </location>
</feature>
<dbReference type="Gene3D" id="3.40.190.10">
    <property type="entry name" value="Periplasmic binding protein-like II"/>
    <property type="match status" value="1"/>
</dbReference>
<dbReference type="CDD" id="cd08497">
    <property type="entry name" value="MbnE-like"/>
    <property type="match status" value="1"/>
</dbReference>
<evidence type="ECO:0000313" key="7">
    <source>
        <dbReference type="Proteomes" id="UP000199356"/>
    </source>
</evidence>
<evidence type="ECO:0000259" key="5">
    <source>
        <dbReference type="Pfam" id="PF00496"/>
    </source>
</evidence>
<dbReference type="Proteomes" id="UP000199356">
    <property type="component" value="Unassembled WGS sequence"/>
</dbReference>
<dbReference type="PANTHER" id="PTHR30290:SF64">
    <property type="entry name" value="ABC TRANSPORTER PERIPLASMIC BINDING PROTEIN"/>
    <property type="match status" value="1"/>
</dbReference>
<evidence type="ECO:0000313" key="6">
    <source>
        <dbReference type="EMBL" id="SFO86370.1"/>
    </source>
</evidence>
<dbReference type="OrthoDB" id="9803988at2"/>
<dbReference type="GO" id="GO:0042884">
    <property type="term" value="P:microcin transport"/>
    <property type="evidence" value="ECO:0007669"/>
    <property type="project" value="TreeGrafter"/>
</dbReference>
<dbReference type="SUPFAM" id="SSF53850">
    <property type="entry name" value="Periplasmic binding protein-like II"/>
    <property type="match status" value="1"/>
</dbReference>
<accession>A0A1I5KMT0</accession>
<reference evidence="6 7" key="1">
    <citation type="submission" date="2016-10" db="EMBL/GenBank/DDBJ databases">
        <authorList>
            <person name="de Groot N.N."/>
        </authorList>
    </citation>
    <scope>NUCLEOTIDE SEQUENCE [LARGE SCALE GENOMIC DNA]</scope>
    <source>
        <strain evidence="6 7">DSM 19547</strain>
    </source>
</reference>
<dbReference type="PIRSF" id="PIRSF002741">
    <property type="entry name" value="MppA"/>
    <property type="match status" value="1"/>
</dbReference>
<keyword evidence="7" id="KW-1185">Reference proteome</keyword>
<keyword evidence="3 4" id="KW-0732">Signal</keyword>
<evidence type="ECO:0000256" key="3">
    <source>
        <dbReference type="ARBA" id="ARBA00022729"/>
    </source>
</evidence>
<gene>
    <name evidence="6" type="ORF">SAMN04488047_101213</name>
</gene>
<evidence type="ECO:0000256" key="2">
    <source>
        <dbReference type="ARBA" id="ARBA00005695"/>
    </source>
</evidence>
<protein>
    <submittedName>
        <fullName evidence="6">Microcin C transport system substrate-binding protein</fullName>
    </submittedName>
</protein>
<dbReference type="EMBL" id="FOXA01000001">
    <property type="protein sequence ID" value="SFO86370.1"/>
    <property type="molecule type" value="Genomic_DNA"/>
</dbReference>
<feature type="domain" description="Solute-binding protein family 5" evidence="5">
    <location>
        <begin position="124"/>
        <end position="532"/>
    </location>
</feature>
<organism evidence="6 7">
    <name type="scientific">Tranquillimonas alkanivorans</name>
    <dbReference type="NCBI Taxonomy" id="441119"/>
    <lineage>
        <taxon>Bacteria</taxon>
        <taxon>Pseudomonadati</taxon>
        <taxon>Pseudomonadota</taxon>
        <taxon>Alphaproteobacteria</taxon>
        <taxon>Rhodobacterales</taxon>
        <taxon>Roseobacteraceae</taxon>
        <taxon>Tranquillimonas</taxon>
    </lineage>
</organism>
<dbReference type="InterPro" id="IPR039424">
    <property type="entry name" value="SBP_5"/>
</dbReference>
<sequence>MISCRTRRRAPRTPRTRLSRSLSAAGVALLATSVAVPAQEDADVTVSHGISTFGELKYPAHFTHLDYVNPDAPKGGEMSIPWLGTFDSMNPFTRKGRSGLLASSIYEEMMVSVADEIGSLYCLLCETVEYPEDRSWAIFNIREGAEFSDGTPLTAEDVKFTYELFRDEGLLSFRTVLDEYVESVEVLGPKRVRYNFKDGTPPRDRVQVAAGLPVMSKAWFEETGAGLDESRLDPGVGSGPYVLDSYDINQQIVYSRNPDYWGADLPINRGRSNFDTIRIEYFGDSNAALEGFKAGAYTFRNENSSKNWATSYDFPAVEDGTIIKAELPDGTIATGQSYVMNLRREKFQDPRVREAIGLMFNFEWSNDTLFYGIYDRIDSFWENSPLESLGTPTEAEVALLQPLVDEGLLDEAILEAAPTPAPESGERQLDRRNLRRASKLLEEAGWIVGDDGVRRNEAGEVLTVEILEDSPTFDRVHQPFVSNLQALGIDARYNRVDPAQYTDLTRSHQFDIIVDQFPTGYEPGAGLMQYFGCEGVDDVFNSPGLCDPAVDSLIETVMAAETQDELYTAVMALDRVLRAKRFWVPQWFKDVHTVAYYDVFDHPEPLPPYALGNLDFWWYDADRAAELEAAGKL</sequence>
<dbReference type="InterPro" id="IPR000914">
    <property type="entry name" value="SBP_5_dom"/>
</dbReference>
<feature type="chain" id="PRO_5011682158" evidence="4">
    <location>
        <begin position="39"/>
        <end position="633"/>
    </location>
</feature>
<evidence type="ECO:0000256" key="4">
    <source>
        <dbReference type="SAM" id="SignalP"/>
    </source>
</evidence>
<dbReference type="GO" id="GO:1904680">
    <property type="term" value="F:peptide transmembrane transporter activity"/>
    <property type="evidence" value="ECO:0007669"/>
    <property type="project" value="TreeGrafter"/>
</dbReference>
<dbReference type="PANTHER" id="PTHR30290">
    <property type="entry name" value="PERIPLASMIC BINDING COMPONENT OF ABC TRANSPORTER"/>
    <property type="match status" value="1"/>
</dbReference>
<dbReference type="AlphaFoldDB" id="A0A1I5KMT0"/>
<dbReference type="RefSeq" id="WP_093416537.1">
    <property type="nucleotide sequence ID" value="NZ_FOXA01000001.1"/>
</dbReference>
<comment type="subcellular location">
    <subcellularLocation>
        <location evidence="1">Periplasm</location>
    </subcellularLocation>
</comment>
<dbReference type="GO" id="GO:0015833">
    <property type="term" value="P:peptide transport"/>
    <property type="evidence" value="ECO:0007669"/>
    <property type="project" value="TreeGrafter"/>
</dbReference>
<name>A0A1I5KMT0_9RHOB</name>
<comment type="similarity">
    <text evidence="2">Belongs to the bacterial solute-binding protein 5 family.</text>
</comment>
<dbReference type="Gene3D" id="3.10.105.10">
    <property type="entry name" value="Dipeptide-binding Protein, Domain 3"/>
    <property type="match status" value="1"/>
</dbReference>